<dbReference type="SUPFAM" id="SSF64376">
    <property type="entry name" value="YlxR-like"/>
    <property type="match status" value="1"/>
</dbReference>
<evidence type="ECO:0000313" key="3">
    <source>
        <dbReference type="Proteomes" id="UP000018348"/>
    </source>
</evidence>
<dbReference type="Gene3D" id="3.30.1230.10">
    <property type="entry name" value="YlxR-like"/>
    <property type="match status" value="1"/>
</dbReference>
<proteinExistence type="predicted"/>
<accession>T2I9U4</accession>
<protein>
    <submittedName>
        <fullName evidence="2">COG2740: Predicted nucleic-acid-binding protein implicated in transcription termination</fullName>
    </submittedName>
</protein>
<dbReference type="EMBL" id="CAQK01000190">
    <property type="protein sequence ID" value="CCQ49843.1"/>
    <property type="molecule type" value="Genomic_DNA"/>
</dbReference>
<dbReference type="AlphaFoldDB" id="T2I9U4"/>
<name>T2I9U4_CROWT</name>
<dbReference type="InterPro" id="IPR035931">
    <property type="entry name" value="YlxR-like_sf"/>
</dbReference>
<feature type="domain" description="YlxR" evidence="1">
    <location>
        <begin position="1"/>
        <end position="40"/>
    </location>
</feature>
<sequence length="53" mass="6166">MGRSAYLCPRESCLTLASKKNRLGRRLKAPIPDSIYQELWERLSKFVPEQELS</sequence>
<comment type="caution">
    <text evidence="2">The sequence shown here is derived from an EMBL/GenBank/DDBJ whole genome shotgun (WGS) entry which is preliminary data.</text>
</comment>
<dbReference type="InterPro" id="IPR007393">
    <property type="entry name" value="YlxR_dom"/>
</dbReference>
<evidence type="ECO:0000259" key="1">
    <source>
        <dbReference type="Pfam" id="PF04296"/>
    </source>
</evidence>
<dbReference type="Pfam" id="PF04296">
    <property type="entry name" value="YlxR"/>
    <property type="match status" value="1"/>
</dbReference>
<dbReference type="Proteomes" id="UP000018348">
    <property type="component" value="Unassembled WGS sequence"/>
</dbReference>
<gene>
    <name evidence="2" type="ORF">CWATWH8502_1043</name>
</gene>
<reference evidence="2 3" key="2">
    <citation type="submission" date="2013-09" db="EMBL/GenBank/DDBJ databases">
        <title>Whole genome comparison of six Crocosphaera watsonii strains with differing phenotypes.</title>
        <authorList>
            <person name="Bench S.R."/>
            <person name="Heller P."/>
            <person name="Frank I."/>
            <person name="Arciniega M."/>
            <person name="Shilova I.N."/>
            <person name="Zehr J.P."/>
        </authorList>
    </citation>
    <scope>NUCLEOTIDE SEQUENCE [LARGE SCALE GENOMIC DNA]</scope>
    <source>
        <strain evidence="2 3">WH 8502</strain>
    </source>
</reference>
<reference evidence="2 3" key="1">
    <citation type="submission" date="2013-01" db="EMBL/GenBank/DDBJ databases">
        <authorList>
            <person name="Bench S."/>
        </authorList>
    </citation>
    <scope>NUCLEOTIDE SEQUENCE [LARGE SCALE GENOMIC DNA]</scope>
    <source>
        <strain evidence="2 3">WH 8502</strain>
    </source>
</reference>
<evidence type="ECO:0000313" key="2">
    <source>
        <dbReference type="EMBL" id="CCQ49843.1"/>
    </source>
</evidence>
<organism evidence="2 3">
    <name type="scientific">Crocosphaera watsonii WH 8502</name>
    <dbReference type="NCBI Taxonomy" id="423474"/>
    <lineage>
        <taxon>Bacteria</taxon>
        <taxon>Bacillati</taxon>
        <taxon>Cyanobacteriota</taxon>
        <taxon>Cyanophyceae</taxon>
        <taxon>Oscillatoriophycideae</taxon>
        <taxon>Chroococcales</taxon>
        <taxon>Aphanothecaceae</taxon>
        <taxon>Crocosphaera</taxon>
    </lineage>
</organism>